<dbReference type="STRING" id="1465490.SAMN05444277_10936"/>
<organism evidence="5 6">
    <name type="scientific">Parafilimonas terrae</name>
    <dbReference type="NCBI Taxonomy" id="1465490"/>
    <lineage>
        <taxon>Bacteria</taxon>
        <taxon>Pseudomonadati</taxon>
        <taxon>Bacteroidota</taxon>
        <taxon>Chitinophagia</taxon>
        <taxon>Chitinophagales</taxon>
        <taxon>Chitinophagaceae</taxon>
        <taxon>Parafilimonas</taxon>
    </lineage>
</organism>
<keyword evidence="6" id="KW-1185">Reference proteome</keyword>
<evidence type="ECO:0000256" key="2">
    <source>
        <dbReference type="ARBA" id="ARBA00023125"/>
    </source>
</evidence>
<protein>
    <submittedName>
        <fullName evidence="5">DNA-binding transcriptional regulator, MarR family</fullName>
    </submittedName>
</protein>
<dbReference type="OrthoDB" id="996843at2"/>
<dbReference type="InterPro" id="IPR036390">
    <property type="entry name" value="WH_DNA-bd_sf"/>
</dbReference>
<dbReference type="SMART" id="SM00347">
    <property type="entry name" value="HTH_MARR"/>
    <property type="match status" value="1"/>
</dbReference>
<dbReference type="Proteomes" id="UP000199031">
    <property type="component" value="Unassembled WGS sequence"/>
</dbReference>
<evidence type="ECO:0000256" key="3">
    <source>
        <dbReference type="ARBA" id="ARBA00023163"/>
    </source>
</evidence>
<dbReference type="GO" id="GO:0003677">
    <property type="term" value="F:DNA binding"/>
    <property type="evidence" value="ECO:0007669"/>
    <property type="project" value="UniProtKB-KW"/>
</dbReference>
<keyword evidence="3" id="KW-0804">Transcription</keyword>
<reference evidence="5 6" key="1">
    <citation type="submission" date="2016-10" db="EMBL/GenBank/DDBJ databases">
        <authorList>
            <person name="de Groot N.N."/>
        </authorList>
    </citation>
    <scope>NUCLEOTIDE SEQUENCE [LARGE SCALE GENOMIC DNA]</scope>
    <source>
        <strain evidence="5 6">DSM 28286</strain>
    </source>
</reference>
<name>A0A1I5XLT6_9BACT</name>
<evidence type="ECO:0000259" key="4">
    <source>
        <dbReference type="PROSITE" id="PS50995"/>
    </source>
</evidence>
<dbReference type="GO" id="GO:0003700">
    <property type="term" value="F:DNA-binding transcription factor activity"/>
    <property type="evidence" value="ECO:0007669"/>
    <property type="project" value="InterPro"/>
</dbReference>
<evidence type="ECO:0000256" key="1">
    <source>
        <dbReference type="ARBA" id="ARBA00023015"/>
    </source>
</evidence>
<dbReference type="PROSITE" id="PS50995">
    <property type="entry name" value="HTH_MARR_2"/>
    <property type="match status" value="1"/>
</dbReference>
<dbReference type="InterPro" id="IPR036388">
    <property type="entry name" value="WH-like_DNA-bd_sf"/>
</dbReference>
<sequence>MSVNQFKRGELYSVINGMASTAVARRLQKNLRNAGIDITIEQWTVLYHLWKEDCLSQQELCNRTYRDKPSITRLIDKLEKQKLLKRSSHKNDKRINLVCLTDAGRALQNVTLELANQTMDEALQDVNKEEIEIVKRVLQKVYDNLNPTSPEGSI</sequence>
<evidence type="ECO:0000313" key="5">
    <source>
        <dbReference type="EMBL" id="SFQ32943.1"/>
    </source>
</evidence>
<keyword evidence="2 5" id="KW-0238">DNA-binding</keyword>
<dbReference type="PRINTS" id="PR00598">
    <property type="entry name" value="HTHMARR"/>
</dbReference>
<dbReference type="PANTHER" id="PTHR33164:SF64">
    <property type="entry name" value="TRANSCRIPTIONAL REGULATOR SLYA"/>
    <property type="match status" value="1"/>
</dbReference>
<proteinExistence type="predicted"/>
<dbReference type="EMBL" id="FOXQ01000009">
    <property type="protein sequence ID" value="SFQ32943.1"/>
    <property type="molecule type" value="Genomic_DNA"/>
</dbReference>
<dbReference type="RefSeq" id="WP_090659890.1">
    <property type="nucleotide sequence ID" value="NZ_FOXQ01000009.1"/>
</dbReference>
<dbReference type="GO" id="GO:0006950">
    <property type="term" value="P:response to stress"/>
    <property type="evidence" value="ECO:0007669"/>
    <property type="project" value="TreeGrafter"/>
</dbReference>
<dbReference type="Pfam" id="PF01047">
    <property type="entry name" value="MarR"/>
    <property type="match status" value="1"/>
</dbReference>
<keyword evidence="1" id="KW-0805">Transcription regulation</keyword>
<dbReference type="AlphaFoldDB" id="A0A1I5XLT6"/>
<dbReference type="PANTHER" id="PTHR33164">
    <property type="entry name" value="TRANSCRIPTIONAL REGULATOR, MARR FAMILY"/>
    <property type="match status" value="1"/>
</dbReference>
<dbReference type="SUPFAM" id="SSF46785">
    <property type="entry name" value="Winged helix' DNA-binding domain"/>
    <property type="match status" value="1"/>
</dbReference>
<feature type="domain" description="HTH marR-type" evidence="4">
    <location>
        <begin position="8"/>
        <end position="143"/>
    </location>
</feature>
<dbReference type="InterPro" id="IPR000835">
    <property type="entry name" value="HTH_MarR-typ"/>
</dbReference>
<evidence type="ECO:0000313" key="6">
    <source>
        <dbReference type="Proteomes" id="UP000199031"/>
    </source>
</evidence>
<dbReference type="InterPro" id="IPR039422">
    <property type="entry name" value="MarR/SlyA-like"/>
</dbReference>
<gene>
    <name evidence="5" type="ORF">SAMN05444277_10936</name>
</gene>
<accession>A0A1I5XLT6</accession>
<dbReference type="Gene3D" id="1.10.10.10">
    <property type="entry name" value="Winged helix-like DNA-binding domain superfamily/Winged helix DNA-binding domain"/>
    <property type="match status" value="1"/>
</dbReference>